<reference evidence="1 2" key="1">
    <citation type="journal article" date="2022" name="G3 (Bethesda)">
        <title>Whole-genome sequence and methylome profiling of the almond [Prunus dulcis (Mill.) D.A. Webb] cultivar 'Nonpareil'.</title>
        <authorList>
            <person name="D'Amico-Willman K.M."/>
            <person name="Ouma W.Z."/>
            <person name="Meulia T."/>
            <person name="Sideli G.M."/>
            <person name="Gradziel T.M."/>
            <person name="Fresnedo-Ramirez J."/>
        </authorList>
    </citation>
    <scope>NUCLEOTIDE SEQUENCE [LARGE SCALE GENOMIC DNA]</scope>
    <source>
        <strain evidence="1">Clone GOH B32 T37-40</strain>
    </source>
</reference>
<name>A0AAD4ZAL2_PRUDU</name>
<accession>A0AAD4ZAL2</accession>
<sequence length="98" mass="11324">MRHMMTRCRRHHSCRIMTGCRGAGKNGRMTRTFGVISHRRRQTVDAQNDKSRMRIANEYLVEGMPERNGDGFGRPWHSNMQVENFFDILDLGGGGEEI</sequence>
<protein>
    <submittedName>
        <fullName evidence="1">Uncharacterized protein</fullName>
    </submittedName>
</protein>
<evidence type="ECO:0000313" key="2">
    <source>
        <dbReference type="Proteomes" id="UP001054821"/>
    </source>
</evidence>
<dbReference type="Proteomes" id="UP001054821">
    <property type="component" value="Chromosome 3"/>
</dbReference>
<dbReference type="EMBL" id="JAJFAZ020000003">
    <property type="protein sequence ID" value="KAI5339010.1"/>
    <property type="molecule type" value="Genomic_DNA"/>
</dbReference>
<gene>
    <name evidence="1" type="ORF">L3X38_018282</name>
</gene>
<proteinExistence type="predicted"/>
<keyword evidence="2" id="KW-1185">Reference proteome</keyword>
<comment type="caution">
    <text evidence="1">The sequence shown here is derived from an EMBL/GenBank/DDBJ whole genome shotgun (WGS) entry which is preliminary data.</text>
</comment>
<organism evidence="1 2">
    <name type="scientific">Prunus dulcis</name>
    <name type="common">Almond</name>
    <name type="synonym">Amygdalus dulcis</name>
    <dbReference type="NCBI Taxonomy" id="3755"/>
    <lineage>
        <taxon>Eukaryota</taxon>
        <taxon>Viridiplantae</taxon>
        <taxon>Streptophyta</taxon>
        <taxon>Embryophyta</taxon>
        <taxon>Tracheophyta</taxon>
        <taxon>Spermatophyta</taxon>
        <taxon>Magnoliopsida</taxon>
        <taxon>eudicotyledons</taxon>
        <taxon>Gunneridae</taxon>
        <taxon>Pentapetalae</taxon>
        <taxon>rosids</taxon>
        <taxon>fabids</taxon>
        <taxon>Rosales</taxon>
        <taxon>Rosaceae</taxon>
        <taxon>Amygdaloideae</taxon>
        <taxon>Amygdaleae</taxon>
        <taxon>Prunus</taxon>
    </lineage>
</organism>
<evidence type="ECO:0000313" key="1">
    <source>
        <dbReference type="EMBL" id="KAI5339010.1"/>
    </source>
</evidence>
<dbReference type="AlphaFoldDB" id="A0AAD4ZAL2"/>